<feature type="domain" description="Transglycosylase SLT" evidence="2">
    <location>
        <begin position="51"/>
        <end position="157"/>
    </location>
</feature>
<comment type="similarity">
    <text evidence="1">Belongs to the transglycosylase Slt family.</text>
</comment>
<dbReference type="PANTHER" id="PTHR37423:SF2">
    <property type="entry name" value="MEMBRANE-BOUND LYTIC MUREIN TRANSGLYCOSYLASE C"/>
    <property type="match status" value="1"/>
</dbReference>
<name>A0A9D1ICQ7_9FIRM</name>
<accession>A0A9D1ICQ7</accession>
<organism evidence="3 4">
    <name type="scientific">Candidatus Pullichristensenella excrementigallinarum</name>
    <dbReference type="NCBI Taxonomy" id="2840907"/>
    <lineage>
        <taxon>Bacteria</taxon>
        <taxon>Bacillati</taxon>
        <taxon>Bacillota</taxon>
        <taxon>Clostridia</taxon>
        <taxon>Candidatus Pullichristensenella</taxon>
    </lineage>
</organism>
<comment type="caution">
    <text evidence="3">The sequence shown here is derived from an EMBL/GenBank/DDBJ whole genome shotgun (WGS) entry which is preliminary data.</text>
</comment>
<dbReference type="SUPFAM" id="SSF53955">
    <property type="entry name" value="Lysozyme-like"/>
    <property type="match status" value="1"/>
</dbReference>
<dbReference type="GO" id="GO:0008933">
    <property type="term" value="F:peptidoglycan lytic transglycosylase activity"/>
    <property type="evidence" value="ECO:0007669"/>
    <property type="project" value="InterPro"/>
</dbReference>
<evidence type="ECO:0000256" key="1">
    <source>
        <dbReference type="ARBA" id="ARBA00007734"/>
    </source>
</evidence>
<dbReference type="GO" id="GO:0016020">
    <property type="term" value="C:membrane"/>
    <property type="evidence" value="ECO:0007669"/>
    <property type="project" value="InterPro"/>
</dbReference>
<evidence type="ECO:0000313" key="4">
    <source>
        <dbReference type="Proteomes" id="UP000824072"/>
    </source>
</evidence>
<reference evidence="3" key="2">
    <citation type="journal article" date="2021" name="PeerJ">
        <title>Extensive microbial diversity within the chicken gut microbiome revealed by metagenomics and culture.</title>
        <authorList>
            <person name="Gilroy R."/>
            <person name="Ravi A."/>
            <person name="Getino M."/>
            <person name="Pursley I."/>
            <person name="Horton D.L."/>
            <person name="Alikhan N.F."/>
            <person name="Baker D."/>
            <person name="Gharbi K."/>
            <person name="Hall N."/>
            <person name="Watson M."/>
            <person name="Adriaenssens E.M."/>
            <person name="Foster-Nyarko E."/>
            <person name="Jarju S."/>
            <person name="Secka A."/>
            <person name="Antonio M."/>
            <person name="Oren A."/>
            <person name="Chaudhuri R.R."/>
            <person name="La Ragione R."/>
            <person name="Hildebrand F."/>
            <person name="Pallen M.J."/>
        </authorList>
    </citation>
    <scope>NUCLEOTIDE SEQUENCE</scope>
    <source>
        <strain evidence="3">ChiHcec3-11533</strain>
    </source>
</reference>
<dbReference type="Gene3D" id="1.10.530.10">
    <property type="match status" value="1"/>
</dbReference>
<dbReference type="InterPro" id="IPR008258">
    <property type="entry name" value="Transglycosylase_SLT_dom_1"/>
</dbReference>
<dbReference type="PANTHER" id="PTHR37423">
    <property type="entry name" value="SOLUBLE LYTIC MUREIN TRANSGLYCOSYLASE-RELATED"/>
    <property type="match status" value="1"/>
</dbReference>
<dbReference type="GO" id="GO:0000270">
    <property type="term" value="P:peptidoglycan metabolic process"/>
    <property type="evidence" value="ECO:0007669"/>
    <property type="project" value="InterPro"/>
</dbReference>
<evidence type="ECO:0000313" key="3">
    <source>
        <dbReference type="EMBL" id="HIU34545.1"/>
    </source>
</evidence>
<dbReference type="Proteomes" id="UP000824072">
    <property type="component" value="Unassembled WGS sequence"/>
</dbReference>
<dbReference type="EMBL" id="DVMU01000184">
    <property type="protein sequence ID" value="HIU34545.1"/>
    <property type="molecule type" value="Genomic_DNA"/>
</dbReference>
<dbReference type="PROSITE" id="PS00922">
    <property type="entry name" value="TRANSGLYCOSYLASE"/>
    <property type="match status" value="1"/>
</dbReference>
<protein>
    <submittedName>
        <fullName evidence="3">Lytic transglycosylase domain-containing protein</fullName>
    </submittedName>
</protein>
<dbReference type="AlphaFoldDB" id="A0A9D1ICQ7"/>
<sequence length="193" mass="21979">MARDTRRRRRKRARRRFAAVVCALLVVVIGILVGRHLLEARPLPLKYEEEIQTYAAQFQLEPAYVAAVIFSESSFNPQAISKDDARGLMQILPSTGEWIAGKFDETFAVENLFDPATNIRYGCWYLRFLMDRYGEDKKCASAAYHAGQGNVDRWLQDPAFSPDGTTLATISYPATNTYVNRVLANYERYAKIL</sequence>
<proteinExistence type="inferred from homology"/>
<dbReference type="CDD" id="cd16896">
    <property type="entry name" value="LT_Slt70-like"/>
    <property type="match status" value="1"/>
</dbReference>
<gene>
    <name evidence="3" type="ORF">IAB02_08280</name>
</gene>
<dbReference type="Pfam" id="PF01464">
    <property type="entry name" value="SLT"/>
    <property type="match status" value="1"/>
</dbReference>
<dbReference type="InterPro" id="IPR000189">
    <property type="entry name" value="Transglyc_AS"/>
</dbReference>
<dbReference type="InterPro" id="IPR023346">
    <property type="entry name" value="Lysozyme-like_dom_sf"/>
</dbReference>
<evidence type="ECO:0000259" key="2">
    <source>
        <dbReference type="Pfam" id="PF01464"/>
    </source>
</evidence>
<reference evidence="3" key="1">
    <citation type="submission" date="2020-10" db="EMBL/GenBank/DDBJ databases">
        <authorList>
            <person name="Gilroy R."/>
        </authorList>
    </citation>
    <scope>NUCLEOTIDE SEQUENCE</scope>
    <source>
        <strain evidence="3">ChiHcec3-11533</strain>
    </source>
</reference>